<reference evidence="1" key="1">
    <citation type="journal article" date="2007" name="PLoS Biol.">
        <title>Rate of evolution in brain-expressed genes in humans and other primates.</title>
        <authorList>
            <person name="Wang H.-Y."/>
            <person name="Chien H.-C."/>
            <person name="Osada N."/>
            <person name="Hashimoto K."/>
            <person name="Sugano S."/>
            <person name="Gojobori T."/>
            <person name="Chou C.-K."/>
            <person name="Tsai S.-F."/>
            <person name="Wu C.-I."/>
            <person name="Shen C.-K.J."/>
        </authorList>
    </citation>
    <scope>NUCLEOTIDE SEQUENCE</scope>
</reference>
<evidence type="ECO:0000313" key="1">
    <source>
        <dbReference type="EMBL" id="BAE89786.1"/>
    </source>
</evidence>
<dbReference type="EMBL" id="AB172724">
    <property type="protein sequence ID" value="BAE89786.1"/>
    <property type="molecule type" value="mRNA"/>
</dbReference>
<proteinExistence type="evidence at transcript level"/>
<protein>
    <submittedName>
        <fullName evidence="1">Macaca fascicularis brain cDNA clone: QflA-19351, similar to human PR domain containing 7 (PRDM7), mRNA, RefSeq: NM_052996.2</fullName>
    </submittedName>
</protein>
<accession>I7GN33</accession>
<sequence>MGISLGEILRSRITGPKGMTAVTLMMDEESVMRVCVKRPPNRLCRQGLTMLPGLVLNSWP</sequence>
<name>I7GN33_MACFA</name>
<dbReference type="AlphaFoldDB" id="I7GN33"/>
<organism evidence="1">
    <name type="scientific">Macaca fascicularis</name>
    <name type="common">Crab-eating macaque</name>
    <name type="synonym">Cynomolgus monkey</name>
    <dbReference type="NCBI Taxonomy" id="9541"/>
    <lineage>
        <taxon>Eukaryota</taxon>
        <taxon>Metazoa</taxon>
        <taxon>Chordata</taxon>
        <taxon>Craniata</taxon>
        <taxon>Vertebrata</taxon>
        <taxon>Euteleostomi</taxon>
        <taxon>Mammalia</taxon>
        <taxon>Eutheria</taxon>
        <taxon>Euarchontoglires</taxon>
        <taxon>Primates</taxon>
        <taxon>Haplorrhini</taxon>
        <taxon>Catarrhini</taxon>
        <taxon>Cercopithecidae</taxon>
        <taxon>Cercopithecinae</taxon>
        <taxon>Macaca</taxon>
    </lineage>
</organism>